<evidence type="ECO:0000313" key="1">
    <source>
        <dbReference type="EMBL" id="QYA32549.1"/>
    </source>
</evidence>
<evidence type="ECO:0000313" key="2">
    <source>
        <dbReference type="EMBL" id="WZE66369.1"/>
    </source>
</evidence>
<dbReference type="EMBL" id="CP124585">
    <property type="protein sequence ID" value="WZE68493.1"/>
    <property type="molecule type" value="Genomic_DNA"/>
</dbReference>
<organism evidence="1">
    <name type="scientific">Macrococcus psychrotolerans</name>
    <dbReference type="NCBI Taxonomy" id="3039389"/>
    <lineage>
        <taxon>Bacteria</taxon>
        <taxon>Bacillati</taxon>
        <taxon>Bacillota</taxon>
        <taxon>Bacilli</taxon>
        <taxon>Bacillales</taxon>
        <taxon>Staphylococcaceae</taxon>
        <taxon>Macrococcus</taxon>
    </lineage>
</organism>
<evidence type="ECO:0000313" key="5">
    <source>
        <dbReference type="Proteomes" id="UP001465447"/>
    </source>
</evidence>
<accession>A0AAT9P5B0</accession>
<sequence>MAHVHLLAAWQHNDIDKIKQLISKRVHVFLTKENGVTIEMNYETLIALMQQAIEVAKKNDWDWQFDVMHKTERGSENIVVIKISMSSGNFESSEKARLCILTFDDDGDARRLIHAYIEDNVTNN</sequence>
<evidence type="ECO:0000313" key="4">
    <source>
        <dbReference type="EMBL" id="WZE70595.1"/>
    </source>
</evidence>
<reference evidence="1" key="1">
    <citation type="submission" date="2021-07" db="EMBL/GenBank/DDBJ databases">
        <title>Prevalence and characterization of methicillin-resistant Macrococcus spp. in food producing animals and meat in Switzerland in 2019.</title>
        <authorList>
            <person name="Keller J.E."/>
            <person name="Schwendener S."/>
            <person name="Neuenschwander J."/>
            <person name="Overesch G."/>
            <person name="Perreten V."/>
        </authorList>
    </citation>
    <scope>NUCLEOTIDE SEQUENCE</scope>
    <source>
        <strain evidence="1">19Msa1099</strain>
    </source>
</reference>
<protein>
    <submittedName>
        <fullName evidence="1">Uncharacterized protein</fullName>
    </submittedName>
</protein>
<dbReference type="RefSeq" id="WP_219493065.1">
    <property type="nucleotide sequence ID" value="NZ_CP124577.1"/>
</dbReference>
<dbReference type="EMBL" id="CP124591">
    <property type="protein sequence ID" value="WZE70595.1"/>
    <property type="molecule type" value="Genomic_DNA"/>
</dbReference>
<name>A0AAT9P5B0_9STAP</name>
<dbReference type="Proteomes" id="UP001465447">
    <property type="component" value="Chromosome"/>
</dbReference>
<reference evidence="2 5" key="2">
    <citation type="submission" date="2023-04" db="EMBL/GenBank/DDBJ databases">
        <title>Macrococci isolated from food, foodproducing animals, and human clinical materials.</title>
        <authorList>
            <person name="Maslanova I."/>
            <person name="Svec P."/>
            <person name="Sedlacek I."/>
            <person name="Novakova D."/>
            <person name="Keller J.E."/>
            <person name="Schwendener S."/>
            <person name="Finstrlova A."/>
            <person name="Botka T."/>
            <person name="Kovarovic V."/>
            <person name="Petras P."/>
            <person name="Perreten V."/>
            <person name="Pantucek R."/>
        </authorList>
    </citation>
    <scope>NUCLEOTIDE SEQUENCE</scope>
    <source>
        <strain evidence="4 5">CCM 8659</strain>
        <strain evidence="3">NRL/St 13/116</strain>
        <strain evidence="2">NRL/St 21/332</strain>
    </source>
</reference>
<dbReference type="KEGG" id="mpsh:QA539_08875"/>
<dbReference type="EMBL" id="CP124577">
    <property type="protein sequence ID" value="WZE66369.1"/>
    <property type="molecule type" value="Genomic_DNA"/>
</dbReference>
<accession>A0AAU6RLN9</accession>
<evidence type="ECO:0000313" key="3">
    <source>
        <dbReference type="EMBL" id="WZE68493.1"/>
    </source>
</evidence>
<gene>
    <name evidence="1" type="ORF">KYI10_09415</name>
    <name evidence="4" type="ORF">QA539_08875</name>
    <name evidence="3" type="ORF">QA540_09015</name>
    <name evidence="2" type="ORF">QA541_09195</name>
</gene>
<dbReference type="EMBL" id="CP079955">
    <property type="protein sequence ID" value="QYA32549.1"/>
    <property type="molecule type" value="Genomic_DNA"/>
</dbReference>
<dbReference type="AlphaFoldDB" id="A0AAT9P5B0"/>
<proteinExistence type="predicted"/>
<keyword evidence="5" id="KW-1185">Reference proteome</keyword>
<accession>A0AAU6R8D8</accession>
<accession>A0AAU6RDQ8</accession>